<dbReference type="GO" id="GO:0009190">
    <property type="term" value="P:cyclic nucleotide biosynthetic process"/>
    <property type="evidence" value="ECO:0007669"/>
    <property type="project" value="InterPro"/>
</dbReference>
<dbReference type="SUPFAM" id="SSF48452">
    <property type="entry name" value="TPR-like"/>
    <property type="match status" value="1"/>
</dbReference>
<protein>
    <submittedName>
        <fullName evidence="3">Uncharacterized protein</fullName>
    </submittedName>
</protein>
<dbReference type="EMBL" id="LDJK01000069">
    <property type="protein sequence ID" value="KRG72707.1"/>
    <property type="molecule type" value="Genomic_DNA"/>
</dbReference>
<dbReference type="Gene3D" id="1.25.40.10">
    <property type="entry name" value="Tetratricopeptide repeat domain"/>
    <property type="match status" value="2"/>
</dbReference>
<dbReference type="PROSITE" id="PS50005">
    <property type="entry name" value="TPR"/>
    <property type="match status" value="1"/>
</dbReference>
<dbReference type="PANTHER" id="PTHR43081">
    <property type="entry name" value="ADENYLATE CYCLASE, TERMINAL-DIFFERENTIATION SPECIFIC-RELATED"/>
    <property type="match status" value="1"/>
</dbReference>
<dbReference type="PATRIC" id="fig|517011.3.peg.2788"/>
<accession>A0A0R0D577</accession>
<proteinExistence type="predicted"/>
<dbReference type="SMART" id="SM00028">
    <property type="entry name" value="TPR"/>
    <property type="match status" value="3"/>
</dbReference>
<name>A0A0R0D577_9GAMM</name>
<dbReference type="InterPro" id="IPR001054">
    <property type="entry name" value="A/G_cyclase"/>
</dbReference>
<dbReference type="SUPFAM" id="SSF55073">
    <property type="entry name" value="Nucleotide cyclase"/>
    <property type="match status" value="1"/>
</dbReference>
<feature type="repeat" description="TPR" evidence="1">
    <location>
        <begin position="407"/>
        <end position="440"/>
    </location>
</feature>
<comment type="caution">
    <text evidence="3">The sequence shown here is derived from an EMBL/GenBank/DDBJ whole genome shotgun (WGS) entry which is preliminary data.</text>
</comment>
<dbReference type="AlphaFoldDB" id="A0A0R0D577"/>
<dbReference type="NCBIfam" id="TIGR04510">
    <property type="entry name" value="mod_pep_cyc"/>
    <property type="match status" value="1"/>
</dbReference>
<dbReference type="InterPro" id="IPR030966">
    <property type="entry name" value="Mod_pep_cyc"/>
</dbReference>
<feature type="region of interest" description="Disordered" evidence="2">
    <location>
        <begin position="814"/>
        <end position="845"/>
    </location>
</feature>
<keyword evidence="1" id="KW-0802">TPR repeat</keyword>
<evidence type="ECO:0000256" key="1">
    <source>
        <dbReference type="PROSITE-ProRule" id="PRU00339"/>
    </source>
</evidence>
<dbReference type="InterPro" id="IPR050697">
    <property type="entry name" value="Adenylyl/Guanylyl_Cyclase_3/4"/>
</dbReference>
<dbReference type="Proteomes" id="UP000051386">
    <property type="component" value="Unassembled WGS sequence"/>
</dbReference>
<evidence type="ECO:0000256" key="2">
    <source>
        <dbReference type="SAM" id="MobiDB-lite"/>
    </source>
</evidence>
<dbReference type="PANTHER" id="PTHR43081:SF1">
    <property type="entry name" value="ADENYLATE CYCLASE, TERMINAL-DIFFERENTIATION SPECIFIC"/>
    <property type="match status" value="1"/>
</dbReference>
<feature type="compositionally biased region" description="Low complexity" evidence="2">
    <location>
        <begin position="821"/>
        <end position="837"/>
    </location>
</feature>
<reference evidence="3 4" key="1">
    <citation type="submission" date="2015-05" db="EMBL/GenBank/DDBJ databases">
        <title>Genome sequencing and analysis of members of genus Stenotrophomonas.</title>
        <authorList>
            <person name="Patil P.P."/>
            <person name="Midha S."/>
            <person name="Patil P.B."/>
        </authorList>
    </citation>
    <scope>NUCLEOTIDE SEQUENCE [LARGE SCALE GENOMIC DNA]</scope>
    <source>
        <strain evidence="3 4">DSM 21508</strain>
    </source>
</reference>
<evidence type="ECO:0000313" key="4">
    <source>
        <dbReference type="Proteomes" id="UP000051386"/>
    </source>
</evidence>
<dbReference type="InterPro" id="IPR029787">
    <property type="entry name" value="Nucleotide_cyclase"/>
</dbReference>
<dbReference type="Pfam" id="PF14559">
    <property type="entry name" value="TPR_19"/>
    <property type="match status" value="1"/>
</dbReference>
<dbReference type="CDD" id="cd07302">
    <property type="entry name" value="CHD"/>
    <property type="match status" value="1"/>
</dbReference>
<dbReference type="RefSeq" id="WP_057509264.1">
    <property type="nucleotide sequence ID" value="NZ_LDJK01000069.1"/>
</dbReference>
<dbReference type="InterPro" id="IPR019734">
    <property type="entry name" value="TPR_rpt"/>
</dbReference>
<dbReference type="InterPro" id="IPR011990">
    <property type="entry name" value="TPR-like_helical_dom_sf"/>
</dbReference>
<gene>
    <name evidence="3" type="ORF">ABB28_14325</name>
</gene>
<dbReference type="GO" id="GO:0004016">
    <property type="term" value="F:adenylate cyclase activity"/>
    <property type="evidence" value="ECO:0007669"/>
    <property type="project" value="UniProtKB-ARBA"/>
</dbReference>
<evidence type="ECO:0000313" key="3">
    <source>
        <dbReference type="EMBL" id="KRG72707.1"/>
    </source>
</evidence>
<sequence length="845" mass="92579">MSGGTEATSHVPQLRALLFTDLCDSTTLVERIGDAGAAELFQQHDRLVLAMQQRWRGQQIDRSDGLFLLFERPVDALGFALDYQQALRQLGQANNVPLLARAGLHVGEVILWNNTPEAIALGSKPVEVEGLAKPMAARLMQLARPGQVLLSATAESMVRRVADSLGEVGKGLKWKSYGRWRFKGVAQPMDVHGVVSEDVPAVGRPRPTPKAIRDIPFWRRPMAMAAEAMFAAVLVLGAWLLLRPQPAIAFAERDWVVLADVRNMTGNSLLDDSMDLALRVSLEQSRYVNVLSDLKVRDTEARMRRNPDAPLDRKAAVEVAIREGARAVLIPSIAEVNGRLRVAVEVVQPHDGVTVFTEYADGRGLESALRSTDTVVASLRTRLGEALSDVRSNAVPLPQVITPNLDALRAYAEGSNALAGRRYDEALQFFEQALKLDPDFAFAHVGRMRIHMARGEVNQAMASYRSAVALRERLPPRDVLYLDAWGKQLDGAPISDVAAKWKMLTDLYPDYYAGYMNRARALYSLGDYTNALNAARRLLATQNPMRSVAHDFVGRIELAIGRHETARRHFRTANTLAGRTASTRLGIVYAVEGDMPAALANMKDVPASNMGQQLERAAVLVDANDRSSAIAGLQTLRDGCGEEVMCTLVDVVVKNLQGMDGVQHRGYRQEIVKLLQELEGDVAVPDQQEVAFIVAATAYLAQRSDDPLGNLLPLIKRQIAARGGDRSAQMLVIVEATQARLEGQPERALALLKPMVNGRELYQVHAALRDTHLAADDAAGALVEQKWLERHRGLAYAEDNGNYILQALNVHDSHDPRRQPARGPAALAVAAQPSSASWTLPASKQ</sequence>
<dbReference type="Gene3D" id="3.30.70.1230">
    <property type="entry name" value="Nucleotide cyclase"/>
    <property type="match status" value="1"/>
</dbReference>
<organism evidence="3 4">
    <name type="scientific">Stenotrophomonas chelatiphaga</name>
    <dbReference type="NCBI Taxonomy" id="517011"/>
    <lineage>
        <taxon>Bacteria</taxon>
        <taxon>Pseudomonadati</taxon>
        <taxon>Pseudomonadota</taxon>
        <taxon>Gammaproteobacteria</taxon>
        <taxon>Lysobacterales</taxon>
        <taxon>Lysobacteraceae</taxon>
        <taxon>Stenotrophomonas</taxon>
    </lineage>
</organism>
<keyword evidence="4" id="KW-1185">Reference proteome</keyword>
<dbReference type="GO" id="GO:0035556">
    <property type="term" value="P:intracellular signal transduction"/>
    <property type="evidence" value="ECO:0007669"/>
    <property type="project" value="InterPro"/>
</dbReference>